<protein>
    <recommendedName>
        <fullName evidence="4">NusG-like N-terminal domain-containing protein</fullName>
    </recommendedName>
</protein>
<evidence type="ECO:0000256" key="1">
    <source>
        <dbReference type="ARBA" id="ARBA00022814"/>
    </source>
</evidence>
<dbReference type="InterPro" id="IPR036735">
    <property type="entry name" value="NGN_dom_sf"/>
</dbReference>
<evidence type="ECO:0000256" key="2">
    <source>
        <dbReference type="ARBA" id="ARBA00023015"/>
    </source>
</evidence>
<dbReference type="CDD" id="cd09895">
    <property type="entry name" value="NGN_SP_UpxY"/>
    <property type="match status" value="1"/>
</dbReference>
<dbReference type="SUPFAM" id="SSF82679">
    <property type="entry name" value="N-utilization substance G protein NusG, N-terminal domain"/>
    <property type="match status" value="1"/>
</dbReference>
<keyword evidence="2" id="KW-0805">Transcription regulation</keyword>
<dbReference type="GO" id="GO:0031564">
    <property type="term" value="P:transcription antitermination"/>
    <property type="evidence" value="ECO:0007669"/>
    <property type="project" value="UniProtKB-KW"/>
</dbReference>
<organism evidence="5">
    <name type="scientific">marine metagenome</name>
    <dbReference type="NCBI Taxonomy" id="408172"/>
    <lineage>
        <taxon>unclassified sequences</taxon>
        <taxon>metagenomes</taxon>
        <taxon>ecological metagenomes</taxon>
    </lineage>
</organism>
<name>A0A381PBH2_9ZZZZ</name>
<evidence type="ECO:0000256" key="3">
    <source>
        <dbReference type="ARBA" id="ARBA00023163"/>
    </source>
</evidence>
<dbReference type="AlphaFoldDB" id="A0A381PBH2"/>
<evidence type="ECO:0000259" key="4">
    <source>
        <dbReference type="Pfam" id="PF02357"/>
    </source>
</evidence>
<dbReference type="Gene3D" id="3.30.70.940">
    <property type="entry name" value="NusG, N-terminal domain"/>
    <property type="match status" value="1"/>
</dbReference>
<proteinExistence type="predicted"/>
<feature type="domain" description="NusG-like N-terminal" evidence="4">
    <location>
        <begin position="2"/>
        <end position="90"/>
    </location>
</feature>
<dbReference type="InterPro" id="IPR006645">
    <property type="entry name" value="NGN-like_dom"/>
</dbReference>
<accession>A0A381PBH2</accession>
<keyword evidence="3" id="KW-0804">Transcription</keyword>
<gene>
    <name evidence="5" type="ORF">METZ01_LOCUS16482</name>
</gene>
<dbReference type="Pfam" id="PF02357">
    <property type="entry name" value="NusG"/>
    <property type="match status" value="1"/>
</dbReference>
<evidence type="ECO:0000313" key="5">
    <source>
        <dbReference type="EMBL" id="SUZ63628.1"/>
    </source>
</evidence>
<keyword evidence="1" id="KW-0889">Transcription antitermination</keyword>
<sequence length="161" mass="18514">MAVYTKPRHEKTADSELMKKGIECYLPLVKRRRFWKDRKKWVWMPLFRSYLFAHIPLNETLYVLQTYGVHHIVKIGGKYAVVPDEQVEAVRKMLEGGYVPDAHDYFDIGDEVEIGGGPLVGMRGILSRKAGETRFVIRVDGIQQAISVHIDADMLKPVKPF</sequence>
<dbReference type="PANTHER" id="PTHR30265">
    <property type="entry name" value="RHO-INTERACTING TRANSCRIPTION TERMINATION FACTOR NUSG"/>
    <property type="match status" value="1"/>
</dbReference>
<dbReference type="NCBIfam" id="NF033644">
    <property type="entry name" value="antiterm_UpxY"/>
    <property type="match status" value="1"/>
</dbReference>
<dbReference type="PANTHER" id="PTHR30265:SF4">
    <property type="entry name" value="KOW MOTIF FAMILY PROTEIN, EXPRESSED"/>
    <property type="match status" value="1"/>
</dbReference>
<reference evidence="5" key="1">
    <citation type="submission" date="2018-05" db="EMBL/GenBank/DDBJ databases">
        <authorList>
            <person name="Lanie J.A."/>
            <person name="Ng W.-L."/>
            <person name="Kazmierczak K.M."/>
            <person name="Andrzejewski T.M."/>
            <person name="Davidsen T.M."/>
            <person name="Wayne K.J."/>
            <person name="Tettelin H."/>
            <person name="Glass J.I."/>
            <person name="Rusch D."/>
            <person name="Podicherti R."/>
            <person name="Tsui H.-C.T."/>
            <person name="Winkler M.E."/>
        </authorList>
    </citation>
    <scope>NUCLEOTIDE SEQUENCE</scope>
</reference>
<dbReference type="InterPro" id="IPR043425">
    <property type="entry name" value="NusG-like"/>
</dbReference>
<dbReference type="GO" id="GO:0006354">
    <property type="term" value="P:DNA-templated transcription elongation"/>
    <property type="evidence" value="ECO:0007669"/>
    <property type="project" value="InterPro"/>
</dbReference>
<dbReference type="EMBL" id="UINC01000921">
    <property type="protein sequence ID" value="SUZ63628.1"/>
    <property type="molecule type" value="Genomic_DNA"/>
</dbReference>